<dbReference type="PANTHER" id="PTHR34427">
    <property type="entry name" value="DUF4283 DOMAIN PROTEIN"/>
    <property type="match status" value="1"/>
</dbReference>
<feature type="compositionally biased region" description="Basic and acidic residues" evidence="1">
    <location>
        <begin position="1"/>
        <end position="12"/>
    </location>
</feature>
<evidence type="ECO:0000313" key="3">
    <source>
        <dbReference type="Proteomes" id="UP001141552"/>
    </source>
</evidence>
<dbReference type="AntiFam" id="ANF00038">
    <property type="entry name" value="Overlaps SRP RNA, same strand"/>
</dbReference>
<dbReference type="OrthoDB" id="1715569at2759"/>
<proteinExistence type="predicted"/>
<dbReference type="Proteomes" id="UP001141552">
    <property type="component" value="Unassembled WGS sequence"/>
</dbReference>
<name>A0A9Q0J709_9ROSI</name>
<dbReference type="AlphaFoldDB" id="A0A9Q0J709"/>
<evidence type="ECO:0000256" key="1">
    <source>
        <dbReference type="SAM" id="MobiDB-lite"/>
    </source>
</evidence>
<sequence>MANIARERETTKSRQQASFVCKQDRGPRDVPLRSYADTVKPAIIEEGGQGRSQTEPGVMFIPTTETMQWLARSAVGVLKSTASMASVQLLWLLHGMREVEVAEMGGDRVLVTFPTKEYMMQFFNQQNDWIPLWFLSLMPWQSGDKAINRKCWIVVRGMPLNIWCKEFFEMIGSTFGSLVRVHPATENRQKGIGVLEHWVSTVDRVLVGYLLACWPARSKPRVGHVSRAKAWVTWSLKWRAPRDAGFTEQRKLPALGSGRITGRCQLDP</sequence>
<evidence type="ECO:0000313" key="2">
    <source>
        <dbReference type="EMBL" id="KAJ4829935.1"/>
    </source>
</evidence>
<reference evidence="2" key="1">
    <citation type="submission" date="2022-02" db="EMBL/GenBank/DDBJ databases">
        <authorList>
            <person name="Henning P.M."/>
            <person name="McCubbin A.G."/>
            <person name="Shore J.S."/>
        </authorList>
    </citation>
    <scope>NUCLEOTIDE SEQUENCE</scope>
    <source>
        <strain evidence="2">F60SS</strain>
        <tissue evidence="2">Leaves</tissue>
    </source>
</reference>
<gene>
    <name evidence="2" type="ORF">Tsubulata_021499</name>
</gene>
<organism evidence="2 3">
    <name type="scientific">Turnera subulata</name>
    <dbReference type="NCBI Taxonomy" id="218843"/>
    <lineage>
        <taxon>Eukaryota</taxon>
        <taxon>Viridiplantae</taxon>
        <taxon>Streptophyta</taxon>
        <taxon>Embryophyta</taxon>
        <taxon>Tracheophyta</taxon>
        <taxon>Spermatophyta</taxon>
        <taxon>Magnoliopsida</taxon>
        <taxon>eudicotyledons</taxon>
        <taxon>Gunneridae</taxon>
        <taxon>Pentapetalae</taxon>
        <taxon>rosids</taxon>
        <taxon>fabids</taxon>
        <taxon>Malpighiales</taxon>
        <taxon>Passifloraceae</taxon>
        <taxon>Turnera</taxon>
    </lineage>
</organism>
<feature type="region of interest" description="Disordered" evidence="1">
    <location>
        <begin position="1"/>
        <end position="30"/>
    </location>
</feature>
<dbReference type="EMBL" id="JAKUCV010005774">
    <property type="protein sequence ID" value="KAJ4829935.1"/>
    <property type="molecule type" value="Genomic_DNA"/>
</dbReference>
<accession>A0A9Q0J709</accession>
<dbReference type="PANTHER" id="PTHR34427:SF5">
    <property type="entry name" value="DUF4283 DOMAIN-CONTAINING PROTEIN"/>
    <property type="match status" value="1"/>
</dbReference>
<protein>
    <recommendedName>
        <fullName evidence="4">DUF4283 domain-containing protein</fullName>
    </recommendedName>
</protein>
<comment type="caution">
    <text evidence="2">The sequence shown here is derived from an EMBL/GenBank/DDBJ whole genome shotgun (WGS) entry which is preliminary data.</text>
</comment>
<keyword evidence="3" id="KW-1185">Reference proteome</keyword>
<evidence type="ECO:0008006" key="4">
    <source>
        <dbReference type="Google" id="ProtNLM"/>
    </source>
</evidence>
<reference evidence="2" key="2">
    <citation type="journal article" date="2023" name="Plants (Basel)">
        <title>Annotation of the Turnera subulata (Passifloraceae) Draft Genome Reveals the S-Locus Evolved after the Divergence of Turneroideae from Passifloroideae in a Stepwise Manner.</title>
        <authorList>
            <person name="Henning P.M."/>
            <person name="Roalson E.H."/>
            <person name="Mir W."/>
            <person name="McCubbin A.G."/>
            <person name="Shore J.S."/>
        </authorList>
    </citation>
    <scope>NUCLEOTIDE SEQUENCE</scope>
    <source>
        <strain evidence="2">F60SS</strain>
    </source>
</reference>